<gene>
    <name evidence="11" type="ORF">KUL25_03010</name>
</gene>
<evidence type="ECO:0000256" key="7">
    <source>
        <dbReference type="ARBA" id="ARBA00023065"/>
    </source>
</evidence>
<evidence type="ECO:0000256" key="4">
    <source>
        <dbReference type="ARBA" id="ARBA00022475"/>
    </source>
</evidence>
<keyword evidence="4" id="KW-1003">Cell membrane</keyword>
<keyword evidence="2" id="KW-0813">Transport</keyword>
<keyword evidence="12" id="KW-1185">Reference proteome</keyword>
<dbReference type="GO" id="GO:0006811">
    <property type="term" value="P:monoatomic ion transport"/>
    <property type="evidence" value="ECO:0007669"/>
    <property type="project" value="UniProtKB-KW"/>
</dbReference>
<evidence type="ECO:0000256" key="8">
    <source>
        <dbReference type="ARBA" id="ARBA00023136"/>
    </source>
</evidence>
<protein>
    <recommendedName>
        <fullName evidence="9">Multidrug-efflux transporter</fullName>
    </recommendedName>
</protein>
<dbReference type="PANTHER" id="PTHR43298">
    <property type="entry name" value="MULTIDRUG RESISTANCE PROTEIN NORM-RELATED"/>
    <property type="match status" value="1"/>
</dbReference>
<proteinExistence type="predicted"/>
<comment type="subcellular location">
    <subcellularLocation>
        <location evidence="1">Cell inner membrane</location>
        <topology evidence="1">Multi-pass membrane protein</topology>
    </subcellularLocation>
</comment>
<keyword evidence="8 10" id="KW-0472">Membrane</keyword>
<feature type="transmembrane region" description="Helical" evidence="10">
    <location>
        <begin position="313"/>
        <end position="335"/>
    </location>
</feature>
<feature type="transmembrane region" description="Helical" evidence="10">
    <location>
        <begin position="355"/>
        <end position="380"/>
    </location>
</feature>
<dbReference type="GO" id="GO:0005886">
    <property type="term" value="C:plasma membrane"/>
    <property type="evidence" value="ECO:0007669"/>
    <property type="project" value="UniProtKB-SubCell"/>
</dbReference>
<feature type="transmembrane region" description="Helical" evidence="10">
    <location>
        <begin position="89"/>
        <end position="107"/>
    </location>
</feature>
<dbReference type="InterPro" id="IPR050222">
    <property type="entry name" value="MATE_MdtK"/>
</dbReference>
<evidence type="ECO:0000256" key="6">
    <source>
        <dbReference type="ARBA" id="ARBA00022989"/>
    </source>
</evidence>
<organism evidence="11">
    <name type="scientific">Gymnodinialimonas phycosphaerae</name>
    <dbReference type="NCBI Taxonomy" id="2841589"/>
    <lineage>
        <taxon>Bacteria</taxon>
        <taxon>Pseudomonadati</taxon>
        <taxon>Pseudomonadota</taxon>
        <taxon>Alphaproteobacteria</taxon>
        <taxon>Rhodobacterales</taxon>
        <taxon>Paracoccaceae</taxon>
        <taxon>Gymnodinialimonas</taxon>
    </lineage>
</organism>
<evidence type="ECO:0000256" key="5">
    <source>
        <dbReference type="ARBA" id="ARBA00022692"/>
    </source>
</evidence>
<sequence length="451" mass="48225">MTFADHIRATLKLGLPLIGGQLAQVFIGVTDTVMTGWYGVEELAAVAIGSSYFHLILILGMGFGLAVMPMVASAAAGDDAAQVRRVTRMGLWISLIFAACVMPLFWFSEALLLLAGQTPQVSADAQTYLRIAGWAIWPGVLLVVLRSHLSALERPNIVLWAWVGGVVLNAGVNWVLIFGNLGAPELGIAGAAAASVFTHLLIFAILALYAARAEGLRDYALFTRFWRPDWEAMAQVFRLGWPIAVTLLSEAGLFMATMIMMGWIGTLELAAHGIALQIISVTFMVHIGLSSAATVRVGRRWSHNDALGLRRSALAALLLSGLMVAATIVLLIAFAEPLVGLFVDPADPLKPRIVAIGASLLIVACFFQLVDAAQVMALGLLRGAQDTSVPMVYAFISYWIIGVPLAYILGFPLGWEGEGIWAGLAIGLAVAGLVLVVRFWRIAKRLDLGPA</sequence>
<feature type="transmembrane region" description="Helical" evidence="10">
    <location>
        <begin position="419"/>
        <end position="440"/>
    </location>
</feature>
<dbReference type="GO" id="GO:0042910">
    <property type="term" value="F:xenobiotic transmembrane transporter activity"/>
    <property type="evidence" value="ECO:0007669"/>
    <property type="project" value="InterPro"/>
</dbReference>
<dbReference type="Pfam" id="PF01554">
    <property type="entry name" value="MatE"/>
    <property type="match status" value="2"/>
</dbReference>
<feature type="transmembrane region" description="Helical" evidence="10">
    <location>
        <begin position="127"/>
        <end position="145"/>
    </location>
</feature>
<feature type="transmembrane region" description="Helical" evidence="10">
    <location>
        <begin position="157"/>
        <end position="176"/>
    </location>
</feature>
<dbReference type="PANTHER" id="PTHR43298:SF2">
    <property type="entry name" value="FMN_FAD EXPORTER YEEO-RELATED"/>
    <property type="match status" value="1"/>
</dbReference>
<evidence type="ECO:0000313" key="12">
    <source>
        <dbReference type="Proteomes" id="UP000693972"/>
    </source>
</evidence>
<dbReference type="AlphaFoldDB" id="A0A975TW54"/>
<evidence type="ECO:0000256" key="1">
    <source>
        <dbReference type="ARBA" id="ARBA00004429"/>
    </source>
</evidence>
<feature type="transmembrane region" description="Helical" evidence="10">
    <location>
        <begin position="243"/>
        <end position="264"/>
    </location>
</feature>
<feature type="transmembrane region" description="Helical" evidence="10">
    <location>
        <begin position="270"/>
        <end position="292"/>
    </location>
</feature>
<dbReference type="CDD" id="cd13131">
    <property type="entry name" value="MATE_NorM_like"/>
    <property type="match status" value="1"/>
</dbReference>
<feature type="transmembrane region" description="Helical" evidence="10">
    <location>
        <begin position="392"/>
        <end position="413"/>
    </location>
</feature>
<dbReference type="InterPro" id="IPR002528">
    <property type="entry name" value="MATE_fam"/>
</dbReference>
<dbReference type="Proteomes" id="UP000693972">
    <property type="component" value="Unassembled WGS sequence"/>
</dbReference>
<reference evidence="11 12" key="1">
    <citation type="submission" date="2021-07" db="EMBL/GenBank/DDBJ databases">
        <title>Karlodiniumbacter phycospheric gen. nov., sp. nov., a phycosphere bacterium isolated from karlodinium veneficum.</title>
        <authorList>
            <person name="Peng Y."/>
            <person name="Jiang L."/>
            <person name="Lee J."/>
        </authorList>
    </citation>
    <scope>NUCLEOTIDE SEQUENCE</scope>
    <source>
        <strain evidence="11 12">N5</strain>
    </source>
</reference>
<feature type="transmembrane region" description="Helical" evidence="10">
    <location>
        <begin position="188"/>
        <end position="211"/>
    </location>
</feature>
<evidence type="ECO:0000256" key="10">
    <source>
        <dbReference type="SAM" id="Phobius"/>
    </source>
</evidence>
<evidence type="ECO:0000256" key="2">
    <source>
        <dbReference type="ARBA" id="ARBA00022448"/>
    </source>
</evidence>
<dbReference type="EMBL" id="CP078073">
    <property type="protein sequence ID" value="QXL88513.1"/>
    <property type="molecule type" value="Genomic_DNA"/>
</dbReference>
<name>A0A975TW54_9RHOB</name>
<dbReference type="GO" id="GO:0015297">
    <property type="term" value="F:antiporter activity"/>
    <property type="evidence" value="ECO:0007669"/>
    <property type="project" value="UniProtKB-KW"/>
</dbReference>
<keyword evidence="5 10" id="KW-0812">Transmembrane</keyword>
<keyword evidence="7" id="KW-0406">Ion transport</keyword>
<keyword evidence="3" id="KW-0050">Antiport</keyword>
<feature type="transmembrane region" description="Helical" evidence="10">
    <location>
        <begin position="52"/>
        <end position="77"/>
    </location>
</feature>
<feature type="transmembrane region" description="Helical" evidence="10">
    <location>
        <begin position="21"/>
        <end position="40"/>
    </location>
</feature>
<dbReference type="RefSeq" id="WP_257891578.1">
    <property type="nucleotide sequence ID" value="NZ_JAIMBW010000001.1"/>
</dbReference>
<dbReference type="PIRSF" id="PIRSF006603">
    <property type="entry name" value="DinF"/>
    <property type="match status" value="1"/>
</dbReference>
<evidence type="ECO:0000313" key="11">
    <source>
        <dbReference type="EMBL" id="QXL88513.1"/>
    </source>
</evidence>
<dbReference type="InterPro" id="IPR048279">
    <property type="entry name" value="MdtK-like"/>
</dbReference>
<dbReference type="EMBL" id="JAIMBW010000001">
    <property type="protein sequence ID" value="MBY4891732.1"/>
    <property type="molecule type" value="Genomic_DNA"/>
</dbReference>
<dbReference type="NCBIfam" id="TIGR00797">
    <property type="entry name" value="matE"/>
    <property type="match status" value="1"/>
</dbReference>
<accession>A0A975TW54</accession>
<keyword evidence="6 10" id="KW-1133">Transmembrane helix</keyword>
<evidence type="ECO:0000256" key="9">
    <source>
        <dbReference type="ARBA" id="ARBA00031636"/>
    </source>
</evidence>
<evidence type="ECO:0000256" key="3">
    <source>
        <dbReference type="ARBA" id="ARBA00022449"/>
    </source>
</evidence>